<organism evidence="1 2">
    <name type="scientific">Batillaria attramentaria</name>
    <dbReference type="NCBI Taxonomy" id="370345"/>
    <lineage>
        <taxon>Eukaryota</taxon>
        <taxon>Metazoa</taxon>
        <taxon>Spiralia</taxon>
        <taxon>Lophotrochozoa</taxon>
        <taxon>Mollusca</taxon>
        <taxon>Gastropoda</taxon>
        <taxon>Caenogastropoda</taxon>
        <taxon>Sorbeoconcha</taxon>
        <taxon>Cerithioidea</taxon>
        <taxon>Batillariidae</taxon>
        <taxon>Batillaria</taxon>
    </lineage>
</organism>
<dbReference type="EMBL" id="JACVVK020000125">
    <property type="protein sequence ID" value="KAK7490580.1"/>
    <property type="molecule type" value="Genomic_DNA"/>
</dbReference>
<name>A0ABD0KTS7_9CAEN</name>
<proteinExistence type="predicted"/>
<accession>A0ABD0KTS7</accession>
<sequence length="77" mass="8384">VRTARILIYVSKASVLVICRADNSSHLLEDKKAQALRALRKVHGESSFALIEEKDRLTSVGAVKAKPAGGEMQHNLS</sequence>
<reference evidence="1 2" key="1">
    <citation type="journal article" date="2023" name="Sci. Data">
        <title>Genome assembly of the Korean intertidal mud-creeper Batillaria attramentaria.</title>
        <authorList>
            <person name="Patra A.K."/>
            <person name="Ho P.T."/>
            <person name="Jun S."/>
            <person name="Lee S.J."/>
            <person name="Kim Y."/>
            <person name="Won Y.J."/>
        </authorList>
    </citation>
    <scope>NUCLEOTIDE SEQUENCE [LARGE SCALE GENOMIC DNA]</scope>
    <source>
        <strain evidence="1">Wonlab-2016</strain>
    </source>
</reference>
<gene>
    <name evidence="1" type="ORF">BaRGS_00018183</name>
</gene>
<feature type="non-terminal residue" evidence="1">
    <location>
        <position position="1"/>
    </location>
</feature>
<evidence type="ECO:0000313" key="1">
    <source>
        <dbReference type="EMBL" id="KAK7490580.1"/>
    </source>
</evidence>
<evidence type="ECO:0000313" key="2">
    <source>
        <dbReference type="Proteomes" id="UP001519460"/>
    </source>
</evidence>
<dbReference type="AlphaFoldDB" id="A0ABD0KTS7"/>
<keyword evidence="2" id="KW-1185">Reference proteome</keyword>
<dbReference type="Proteomes" id="UP001519460">
    <property type="component" value="Unassembled WGS sequence"/>
</dbReference>
<protein>
    <submittedName>
        <fullName evidence="1">Uncharacterized protein</fullName>
    </submittedName>
</protein>
<comment type="caution">
    <text evidence="1">The sequence shown here is derived from an EMBL/GenBank/DDBJ whole genome shotgun (WGS) entry which is preliminary data.</text>
</comment>